<dbReference type="InterPro" id="IPR006680">
    <property type="entry name" value="Amidohydro-rel"/>
</dbReference>
<keyword evidence="2" id="KW-0378">Hydrolase</keyword>
<name>A0A3M4YV97_9PSED</name>
<evidence type="ECO:0000259" key="1">
    <source>
        <dbReference type="Pfam" id="PF01979"/>
    </source>
</evidence>
<dbReference type="Pfam" id="PF01979">
    <property type="entry name" value="Amidohydro_1"/>
    <property type="match status" value="1"/>
</dbReference>
<dbReference type="InterPro" id="IPR032466">
    <property type="entry name" value="Metal_Hydrolase"/>
</dbReference>
<evidence type="ECO:0000313" key="2">
    <source>
        <dbReference type="EMBL" id="RMR92450.1"/>
    </source>
</evidence>
<sequence>MAANPRAVHRAFGGLQLRRHDLRRFCHLHHHLADCLDRQQPGAGLLHHVRRHRQRYWRTALSRPCARGPPTLVWSLPMSTTEATHLILRNGRLLDVQQGQLISGQEVVIEGERIVAVRAEGEPAPAGAQVIDLGGRTLMPGLIDCHVHVLASNANLGMNALQPNAIIMYRALPILAAMLDRGFTTVRDAGGADWALARSIQMGLIPGPRIFASGKALSQTGGHGDMRARGELLLNEPCSCCFRAGAIARVVDGVDNVRLAVREELQQGANQIKIMASGGVSSPTDPIANTQYSEAEILAIVDEAAAANTYVMAHAYTARAIRRAIECGVRTIEHGNLVDADTARLMAEKGAFAVPTQVTYEMLAEYGERFGLPADSVAKIEDVRQAGRNALLLFAEAGVPMGYGSDLLGEMHEYQTHELKIRAELLGNLAALRSATSVAAQILQREGELGCIAAGAIADLLVVDGDPLSDISCLVGQGEHLAMIVQGGHVRKNTLV</sequence>
<dbReference type="InterPro" id="IPR011059">
    <property type="entry name" value="Metal-dep_hydrolase_composite"/>
</dbReference>
<organism evidence="2 3">
    <name type="scientific">Pseudomonas coronafaciens pv. striafaciens</name>
    <dbReference type="NCBI Taxonomy" id="235276"/>
    <lineage>
        <taxon>Bacteria</taxon>
        <taxon>Pseudomonadati</taxon>
        <taxon>Pseudomonadota</taxon>
        <taxon>Gammaproteobacteria</taxon>
        <taxon>Pseudomonadales</taxon>
        <taxon>Pseudomonadaceae</taxon>
        <taxon>Pseudomonas</taxon>
        <taxon>Pseudomonas coronafaciens</taxon>
    </lineage>
</organism>
<gene>
    <name evidence="2" type="ORF">ALP78_04537</name>
</gene>
<comment type="caution">
    <text evidence="2">The sequence shown here is derived from an EMBL/GenBank/DDBJ whole genome shotgun (WGS) entry which is preliminary data.</text>
</comment>
<feature type="domain" description="Amidohydrolase-related" evidence="1">
    <location>
        <begin position="137"/>
        <end position="487"/>
    </location>
</feature>
<dbReference type="SUPFAM" id="SSF51338">
    <property type="entry name" value="Composite domain of metallo-dependent hydrolases"/>
    <property type="match status" value="1"/>
</dbReference>
<dbReference type="PANTHER" id="PTHR43135">
    <property type="entry name" value="ALPHA-D-RIBOSE 1-METHYLPHOSPHONATE 5-TRIPHOSPHATE DIPHOSPHATASE"/>
    <property type="match status" value="1"/>
</dbReference>
<dbReference type="Proteomes" id="UP000268004">
    <property type="component" value="Unassembled WGS sequence"/>
</dbReference>
<dbReference type="InterPro" id="IPR051781">
    <property type="entry name" value="Metallo-dep_Hydrolase"/>
</dbReference>
<dbReference type="GO" id="GO:0016810">
    <property type="term" value="F:hydrolase activity, acting on carbon-nitrogen (but not peptide) bonds"/>
    <property type="evidence" value="ECO:0007669"/>
    <property type="project" value="InterPro"/>
</dbReference>
<proteinExistence type="predicted"/>
<protein>
    <submittedName>
        <fullName evidence="2">Amidohydrolase</fullName>
    </submittedName>
</protein>
<dbReference type="Gene3D" id="3.20.20.140">
    <property type="entry name" value="Metal-dependent hydrolases"/>
    <property type="match status" value="1"/>
</dbReference>
<reference evidence="2 3" key="1">
    <citation type="submission" date="2018-08" db="EMBL/GenBank/DDBJ databases">
        <title>Recombination of ecologically and evolutionarily significant loci maintains genetic cohesion in the Pseudomonas syringae species complex.</title>
        <authorList>
            <person name="Dillon M."/>
            <person name="Thakur S."/>
            <person name="Almeida R.N.D."/>
            <person name="Weir B.S."/>
            <person name="Guttman D.S."/>
        </authorList>
    </citation>
    <scope>NUCLEOTIDE SEQUENCE [LARGE SCALE GENOMIC DNA]</scope>
    <source>
        <strain evidence="2 3">ICMP 4996</strain>
    </source>
</reference>
<evidence type="ECO:0000313" key="3">
    <source>
        <dbReference type="Proteomes" id="UP000268004"/>
    </source>
</evidence>
<accession>A0A3M4YV97</accession>
<dbReference type="AlphaFoldDB" id="A0A3M4YV97"/>
<dbReference type="InterPro" id="IPR057744">
    <property type="entry name" value="OTAase-like"/>
</dbReference>
<dbReference type="SUPFAM" id="SSF51556">
    <property type="entry name" value="Metallo-dependent hydrolases"/>
    <property type="match status" value="1"/>
</dbReference>
<dbReference type="CDD" id="cd01299">
    <property type="entry name" value="Met_dep_hydrolase_A"/>
    <property type="match status" value="1"/>
</dbReference>
<dbReference type="EMBL" id="RBSD01000021">
    <property type="protein sequence ID" value="RMR92450.1"/>
    <property type="molecule type" value="Genomic_DNA"/>
</dbReference>
<dbReference type="PANTHER" id="PTHR43135:SF3">
    <property type="entry name" value="ALPHA-D-RIBOSE 1-METHYLPHOSPHONATE 5-TRIPHOSPHATE DIPHOSPHATASE"/>
    <property type="match status" value="1"/>
</dbReference>
<dbReference type="Gene3D" id="2.30.40.10">
    <property type="entry name" value="Urease, subunit C, domain 1"/>
    <property type="match status" value="1"/>
</dbReference>